<comment type="caution">
    <text evidence="3">The sequence shown here is derived from an EMBL/GenBank/DDBJ whole genome shotgun (WGS) entry which is preliminary data.</text>
</comment>
<sequence length="643" mass="71727">MKLFNSRLRLILFAIVELRLVQCTPLEPLAAVSDIGHAAGAAAKPVSGEVTAGVHLATEGGGGSSHLHPATISDFRTESKVPEPTSGHQPVVPDRNPHQKPVKPETVPDSKPEVAQSSTEPNQPHDSPMKSMNDWKNEKNRQLDELVKEYQDHKFSGDEILLTRSHYEIVTLGVQATQHEISALGSLTSGNIEEASIQMQLAKEKWSEHFQIYENLIKQGGEKFDLKEYPDFAKTQIQRAELETSISHPELFKEASIQQEKFSQQLNDAEIHRNAINKQILNAAGDKPKALKSQVEIEEKNKLIEYATSALKWEQEAISRYQQANYKGATKAFKNAKDFREKFLQKTIKYVEKTKGRVDVLENFKYQRNLAILNNSKGNTATSLIGPNVDKLSHGLEKDAATKRSWVLPLLHPDGKGDPKSTVASWNKLPWDTKYIGIQRVTTRGNKPTILEEKLARDAIFERFNELHAKIDVNPASVSRQEWFNLQIASRDLKKIEDKRAKELAKLRRGFLGKAFHLIGHVFWPIKFTWRMLRAAGRRTAYWLLERTDPAALTPETRLKLYDRNREITWLGTGARALGGNPAGWIGRLQPQGNAAGVVGRGWRPVKLTNGGKASEASQVAGKASEGSQVAGKASESSKVAPA</sequence>
<feature type="compositionally biased region" description="Polar residues" evidence="1">
    <location>
        <begin position="115"/>
        <end position="125"/>
    </location>
</feature>
<proteinExistence type="predicted"/>
<evidence type="ECO:0000313" key="4">
    <source>
        <dbReference type="Proteomes" id="UP000886653"/>
    </source>
</evidence>
<dbReference type="EMBL" id="MU167327">
    <property type="protein sequence ID" value="KAG0143138.1"/>
    <property type="molecule type" value="Genomic_DNA"/>
</dbReference>
<keyword evidence="4" id="KW-1185">Reference proteome</keyword>
<feature type="chain" id="PRO_5040351823" evidence="2">
    <location>
        <begin position="24"/>
        <end position="643"/>
    </location>
</feature>
<feature type="region of interest" description="Disordered" evidence="1">
    <location>
        <begin position="77"/>
        <end position="134"/>
    </location>
</feature>
<feature type="compositionally biased region" description="Basic and acidic residues" evidence="1">
    <location>
        <begin position="102"/>
        <end position="112"/>
    </location>
</feature>
<gene>
    <name evidence="3" type="ORF">CROQUDRAFT_679578</name>
</gene>
<keyword evidence="2" id="KW-0732">Signal</keyword>
<evidence type="ECO:0000313" key="3">
    <source>
        <dbReference type="EMBL" id="KAG0143138.1"/>
    </source>
</evidence>
<dbReference type="AlphaFoldDB" id="A0A9P6TA14"/>
<evidence type="ECO:0000256" key="1">
    <source>
        <dbReference type="SAM" id="MobiDB-lite"/>
    </source>
</evidence>
<organism evidence="3 4">
    <name type="scientific">Cronartium quercuum f. sp. fusiforme G11</name>
    <dbReference type="NCBI Taxonomy" id="708437"/>
    <lineage>
        <taxon>Eukaryota</taxon>
        <taxon>Fungi</taxon>
        <taxon>Dikarya</taxon>
        <taxon>Basidiomycota</taxon>
        <taxon>Pucciniomycotina</taxon>
        <taxon>Pucciniomycetes</taxon>
        <taxon>Pucciniales</taxon>
        <taxon>Coleosporiaceae</taxon>
        <taxon>Cronartium</taxon>
    </lineage>
</organism>
<dbReference type="Proteomes" id="UP000886653">
    <property type="component" value="Unassembled WGS sequence"/>
</dbReference>
<accession>A0A9P6TA14</accession>
<protein>
    <submittedName>
        <fullName evidence="3">Uncharacterized protein</fullName>
    </submittedName>
</protein>
<feature type="region of interest" description="Disordered" evidence="1">
    <location>
        <begin position="609"/>
        <end position="643"/>
    </location>
</feature>
<reference evidence="3" key="1">
    <citation type="submission" date="2013-11" db="EMBL/GenBank/DDBJ databases">
        <title>Genome sequence of the fusiform rust pathogen reveals effectors for host alternation and coevolution with pine.</title>
        <authorList>
            <consortium name="DOE Joint Genome Institute"/>
            <person name="Smith K."/>
            <person name="Pendleton A."/>
            <person name="Kubisiak T."/>
            <person name="Anderson C."/>
            <person name="Salamov A."/>
            <person name="Aerts A."/>
            <person name="Riley R."/>
            <person name="Clum A."/>
            <person name="Lindquist E."/>
            <person name="Ence D."/>
            <person name="Campbell M."/>
            <person name="Kronenberg Z."/>
            <person name="Feau N."/>
            <person name="Dhillon B."/>
            <person name="Hamelin R."/>
            <person name="Burleigh J."/>
            <person name="Smith J."/>
            <person name="Yandell M."/>
            <person name="Nelson C."/>
            <person name="Grigoriev I."/>
            <person name="Davis J."/>
        </authorList>
    </citation>
    <scope>NUCLEOTIDE SEQUENCE</scope>
    <source>
        <strain evidence="3">G11</strain>
    </source>
</reference>
<name>A0A9P6TA14_9BASI</name>
<evidence type="ECO:0000256" key="2">
    <source>
        <dbReference type="SAM" id="SignalP"/>
    </source>
</evidence>
<feature type="signal peptide" evidence="2">
    <location>
        <begin position="1"/>
        <end position="23"/>
    </location>
</feature>